<feature type="transmembrane region" description="Helical" evidence="8">
    <location>
        <begin position="638"/>
        <end position="657"/>
    </location>
</feature>
<keyword evidence="8" id="KW-0812">Transmembrane</keyword>
<dbReference type="InterPro" id="IPR003661">
    <property type="entry name" value="HisK_dim/P_dom"/>
</dbReference>
<evidence type="ECO:0000313" key="11">
    <source>
        <dbReference type="EMBL" id="MDL5030307.1"/>
    </source>
</evidence>
<evidence type="ECO:0000256" key="3">
    <source>
        <dbReference type="ARBA" id="ARBA00022553"/>
    </source>
</evidence>
<dbReference type="PANTHER" id="PTHR43047:SF64">
    <property type="entry name" value="HISTIDINE KINASE CONTAINING CHEY-HOMOLOGOUS RECEIVER DOMAIN AND PAS DOMAIN-RELATED"/>
    <property type="match status" value="1"/>
</dbReference>
<dbReference type="SUPFAM" id="SSF52172">
    <property type="entry name" value="CheY-like"/>
    <property type="match status" value="1"/>
</dbReference>
<keyword evidence="12" id="KW-1185">Reference proteome</keyword>
<keyword evidence="8" id="KW-0472">Membrane</keyword>
<evidence type="ECO:0000256" key="6">
    <source>
        <dbReference type="PROSITE-ProRule" id="PRU00169"/>
    </source>
</evidence>
<keyword evidence="8" id="KW-1133">Transmembrane helix</keyword>
<feature type="transmembrane region" description="Helical" evidence="8">
    <location>
        <begin position="89"/>
        <end position="111"/>
    </location>
</feature>
<feature type="coiled-coil region" evidence="7">
    <location>
        <begin position="664"/>
        <end position="711"/>
    </location>
</feature>
<feature type="transmembrane region" description="Helical" evidence="8">
    <location>
        <begin position="473"/>
        <end position="493"/>
    </location>
</feature>
<feature type="transmembrane region" description="Helical" evidence="8">
    <location>
        <begin position="444"/>
        <end position="467"/>
    </location>
</feature>
<comment type="caution">
    <text evidence="11">The sequence shown here is derived from an EMBL/GenBank/DDBJ whole genome shotgun (WGS) entry which is preliminary data.</text>
</comment>
<dbReference type="InterPro" id="IPR036097">
    <property type="entry name" value="HisK_dim/P_sf"/>
</dbReference>
<evidence type="ECO:0000256" key="2">
    <source>
        <dbReference type="ARBA" id="ARBA00012438"/>
    </source>
</evidence>
<dbReference type="GO" id="GO:0005524">
    <property type="term" value="F:ATP binding"/>
    <property type="evidence" value="ECO:0007669"/>
    <property type="project" value="UniProtKB-KW"/>
</dbReference>
<dbReference type="InterPro" id="IPR003594">
    <property type="entry name" value="HATPase_dom"/>
</dbReference>
<feature type="transmembrane region" description="Helical" evidence="8">
    <location>
        <begin position="275"/>
        <end position="305"/>
    </location>
</feature>
<evidence type="ECO:0000256" key="4">
    <source>
        <dbReference type="ARBA" id="ARBA00022679"/>
    </source>
</evidence>
<evidence type="ECO:0000259" key="9">
    <source>
        <dbReference type="PROSITE" id="PS50109"/>
    </source>
</evidence>
<name>A0ABT7LBR5_9BURK</name>
<dbReference type="PROSITE" id="PS50110">
    <property type="entry name" value="RESPONSE_REGULATORY"/>
    <property type="match status" value="1"/>
</dbReference>
<dbReference type="InterPro" id="IPR001789">
    <property type="entry name" value="Sig_transdc_resp-reg_receiver"/>
</dbReference>
<evidence type="ECO:0000256" key="1">
    <source>
        <dbReference type="ARBA" id="ARBA00000085"/>
    </source>
</evidence>
<evidence type="ECO:0000259" key="10">
    <source>
        <dbReference type="PROSITE" id="PS50110"/>
    </source>
</evidence>
<dbReference type="Gene3D" id="1.10.287.130">
    <property type="match status" value="1"/>
</dbReference>
<comment type="catalytic activity">
    <reaction evidence="1">
        <text>ATP + protein L-histidine = ADP + protein N-phospho-L-histidine.</text>
        <dbReference type="EC" id="2.7.13.3"/>
    </reaction>
</comment>
<dbReference type="PRINTS" id="PR00344">
    <property type="entry name" value="BCTRLSENSOR"/>
</dbReference>
<dbReference type="Gene3D" id="3.40.50.2300">
    <property type="match status" value="1"/>
</dbReference>
<evidence type="ECO:0000256" key="5">
    <source>
        <dbReference type="ARBA" id="ARBA00022777"/>
    </source>
</evidence>
<keyword evidence="11" id="KW-0067">ATP-binding</keyword>
<feature type="modified residue" description="4-aspartylphosphate" evidence="6">
    <location>
        <position position="1008"/>
    </location>
</feature>
<keyword evidence="3 6" id="KW-0597">Phosphoprotein</keyword>
<keyword evidence="11" id="KW-0547">Nucleotide-binding</keyword>
<dbReference type="EC" id="2.7.13.3" evidence="2"/>
<dbReference type="CDD" id="cd00156">
    <property type="entry name" value="REC"/>
    <property type="match status" value="1"/>
</dbReference>
<keyword evidence="5" id="KW-0418">Kinase</keyword>
<sequence length="1179" mass="126683">MSAPPESLPAAASPPPASARLRVIKIRRDYNAWVASETLEDYALRYTPLRARRWSLGRVAQTAFGAASFLILEAVGATLLLQYGWTNAWTAILAAGLIIFLAGLPISYHAARHGVDMDLLTRGAGFGYLGSTLTSLIYACFTFIFFALEAAVMAYALDLAFDLPPRWGYLICALVVLPLVTHGFAAISRLQVWTQALWLLLLLGPFLWVLGHQHGLFAGVVHHAGARTHSAGWDPLGFGAALTVGVALITQMGEQADYLRFMPAADRSGGRGWRWWGALLLGGPGWVLLGMAKMLAGALLAWLAVSRMVPPDRAVDPNQMYLGLWETFSPSYGWAVAATALFVVLSQVKINVTNAYAGSLAWSNFFSRLTHSHPGRVVWVVFNTGIAFLLMEMNLFEALGAVLGLYANVAIAWMMAVVADLVINKPLGLSPPGIEFKRAYLWDINPVGVGAMGLASLLSVAAHLGLFGPLAQAWSAVIAMLTALVSAPLIAWWTGGRFQLARTPVAGEGDYARLRPGVCVICAQRYEAPDLAQCPAYQGQICSLCCTLDARCGDLCKPQARLSAQWHAFWQALLPRAAWPWLQHGAAQALLAMSLLLPLAIGLLLMVYQHEWAAWVATADADRAGTLEALLRSTLSKAGLLLVLVLGIAVWWGVLALQSRTVAREESQRQTEALMQEIASHQRTDAALQQARQEAEEARAAAEAANQAKSRYVSSLSHELRTPLNSLLGYAQLMGEDAELPPRRRQAVQVIRRSGEHLLTLIDASLDLARIEAGRLVLAREPFRLDLLLDEVADMVRLQAASRGLAFHYRPPVLPEWVRGDARRLRQVLLNLLGNAVKFTAQGEVTLQVQHSRDLATLCVLDSGPGLPADALEHVFEPFDRGAGSEAPGAGLGLTISRMLAQLMGGDLRASNRPEGGAAFTLRLHLPALSPQAGAALDGATDPGAWTLPPAVSGAGQLVLLVDNEAADRQLLRDLLEPMGFDVREAANGHDALDLLATGLRPAVLLVDLAMPGIDGWETLRRAQALWGEAPLPPHAIVSANAFEKDQPRPPGVPAGAFFTKPVRHPELLAWLGGQLQARPLTGDGPRPADDAPAAAAPDAIRHAEALASLQQALDLGYVRGVQEALAALRQASCWPADALVRLQSLASGLQLTALRAQLQTLQEAPMPQDLTPTGHAAT</sequence>
<evidence type="ECO:0000256" key="8">
    <source>
        <dbReference type="SAM" id="Phobius"/>
    </source>
</evidence>
<reference evidence="11 12" key="1">
    <citation type="submission" date="2023-06" db="EMBL/GenBank/DDBJ databases">
        <title>Pelomonas sp. APW6 16S ribosomal RNA gene genome sequencing and assembly.</title>
        <authorList>
            <person name="Woo H."/>
        </authorList>
    </citation>
    <scope>NUCLEOTIDE SEQUENCE [LARGE SCALE GENOMIC DNA]</scope>
    <source>
        <strain evidence="11 12">APW6</strain>
    </source>
</reference>
<dbReference type="Gene3D" id="1.10.4160.10">
    <property type="entry name" value="Hydantoin permease"/>
    <property type="match status" value="1"/>
</dbReference>
<keyword evidence="7" id="KW-0175">Coiled coil</keyword>
<dbReference type="CDD" id="cd00082">
    <property type="entry name" value="HisKA"/>
    <property type="match status" value="1"/>
</dbReference>
<gene>
    <name evidence="11" type="ORF">QRD43_00200</name>
</gene>
<dbReference type="Pfam" id="PF00512">
    <property type="entry name" value="HisKA"/>
    <property type="match status" value="1"/>
</dbReference>
<dbReference type="InterPro" id="IPR005467">
    <property type="entry name" value="His_kinase_dom"/>
</dbReference>
<feature type="transmembrane region" description="Helical" evidence="8">
    <location>
        <begin position="197"/>
        <end position="216"/>
    </location>
</feature>
<dbReference type="SMART" id="SM00387">
    <property type="entry name" value="HATPase_c"/>
    <property type="match status" value="1"/>
</dbReference>
<dbReference type="SUPFAM" id="SSF47384">
    <property type="entry name" value="Homodimeric domain of signal transducing histidine kinase"/>
    <property type="match status" value="1"/>
</dbReference>
<feature type="transmembrane region" description="Helical" evidence="8">
    <location>
        <begin position="167"/>
        <end position="185"/>
    </location>
</feature>
<feature type="transmembrane region" description="Helical" evidence="8">
    <location>
        <begin position="123"/>
        <end position="147"/>
    </location>
</feature>
<feature type="domain" description="Response regulatory" evidence="10">
    <location>
        <begin position="958"/>
        <end position="1076"/>
    </location>
</feature>
<dbReference type="InterPro" id="IPR036890">
    <property type="entry name" value="HATPase_C_sf"/>
</dbReference>
<dbReference type="InterPro" id="IPR004358">
    <property type="entry name" value="Sig_transdc_His_kin-like_C"/>
</dbReference>
<feature type="transmembrane region" description="Helical" evidence="8">
    <location>
        <begin position="403"/>
        <end position="423"/>
    </location>
</feature>
<accession>A0ABT7LBR5</accession>
<feature type="transmembrane region" description="Helical" evidence="8">
    <location>
        <begin position="236"/>
        <end position="254"/>
    </location>
</feature>
<organism evidence="11 12">
    <name type="scientific">Roseateles subflavus</name>
    <dbReference type="NCBI Taxonomy" id="3053353"/>
    <lineage>
        <taxon>Bacteria</taxon>
        <taxon>Pseudomonadati</taxon>
        <taxon>Pseudomonadota</taxon>
        <taxon>Betaproteobacteria</taxon>
        <taxon>Burkholderiales</taxon>
        <taxon>Sphaerotilaceae</taxon>
        <taxon>Roseateles</taxon>
    </lineage>
</organism>
<feature type="transmembrane region" description="Helical" evidence="8">
    <location>
        <begin position="332"/>
        <end position="352"/>
    </location>
</feature>
<keyword evidence="4" id="KW-0808">Transferase</keyword>
<proteinExistence type="predicted"/>
<feature type="transmembrane region" description="Helical" evidence="8">
    <location>
        <begin position="59"/>
        <end position="83"/>
    </location>
</feature>
<protein>
    <recommendedName>
        <fullName evidence="2">histidine kinase</fullName>
        <ecNumber evidence="2">2.7.13.3</ecNumber>
    </recommendedName>
</protein>
<dbReference type="Pfam" id="PF02518">
    <property type="entry name" value="HATPase_c"/>
    <property type="match status" value="1"/>
</dbReference>
<dbReference type="PANTHER" id="PTHR43047">
    <property type="entry name" value="TWO-COMPONENT HISTIDINE PROTEIN KINASE"/>
    <property type="match status" value="1"/>
</dbReference>
<dbReference type="PROSITE" id="PS50109">
    <property type="entry name" value="HIS_KIN"/>
    <property type="match status" value="1"/>
</dbReference>
<dbReference type="Gene3D" id="3.30.565.10">
    <property type="entry name" value="Histidine kinase-like ATPase, C-terminal domain"/>
    <property type="match status" value="1"/>
</dbReference>
<evidence type="ECO:0000256" key="7">
    <source>
        <dbReference type="SAM" id="Coils"/>
    </source>
</evidence>
<dbReference type="InterPro" id="IPR011006">
    <property type="entry name" value="CheY-like_superfamily"/>
</dbReference>
<dbReference type="Proteomes" id="UP001238603">
    <property type="component" value="Unassembled WGS sequence"/>
</dbReference>
<feature type="domain" description="Histidine kinase" evidence="9">
    <location>
        <begin position="715"/>
        <end position="928"/>
    </location>
</feature>
<evidence type="ECO:0000313" key="12">
    <source>
        <dbReference type="Proteomes" id="UP001238603"/>
    </source>
</evidence>
<dbReference type="RefSeq" id="WP_285980447.1">
    <property type="nucleotide sequence ID" value="NZ_JASVDS010000001.1"/>
</dbReference>
<dbReference type="SMART" id="SM00388">
    <property type="entry name" value="HisKA"/>
    <property type="match status" value="1"/>
</dbReference>
<dbReference type="SMART" id="SM00448">
    <property type="entry name" value="REC"/>
    <property type="match status" value="1"/>
</dbReference>
<dbReference type="Pfam" id="PF00072">
    <property type="entry name" value="Response_reg"/>
    <property type="match status" value="1"/>
</dbReference>
<dbReference type="EMBL" id="JASVDS010000001">
    <property type="protein sequence ID" value="MDL5030307.1"/>
    <property type="molecule type" value="Genomic_DNA"/>
</dbReference>
<feature type="transmembrane region" description="Helical" evidence="8">
    <location>
        <begin position="589"/>
        <end position="608"/>
    </location>
</feature>
<dbReference type="SUPFAM" id="SSF55874">
    <property type="entry name" value="ATPase domain of HSP90 chaperone/DNA topoisomerase II/histidine kinase"/>
    <property type="match status" value="1"/>
</dbReference>